<dbReference type="EMBL" id="JAEVFJ010000025">
    <property type="protein sequence ID" value="KAH8094662.1"/>
    <property type="molecule type" value="Genomic_DNA"/>
</dbReference>
<dbReference type="Proteomes" id="UP000813824">
    <property type="component" value="Unassembled WGS sequence"/>
</dbReference>
<dbReference type="PANTHER" id="PTHR48079">
    <property type="entry name" value="PROTEIN YEEZ"/>
    <property type="match status" value="1"/>
</dbReference>
<dbReference type="OrthoDB" id="10262413at2759"/>
<dbReference type="AlphaFoldDB" id="A0A8K0UJ76"/>
<dbReference type="SUPFAM" id="SSF51735">
    <property type="entry name" value="NAD(P)-binding Rossmann-fold domains"/>
    <property type="match status" value="1"/>
</dbReference>
<reference evidence="1" key="1">
    <citation type="journal article" date="2021" name="New Phytol.">
        <title>Evolutionary innovations through gain and loss of genes in the ectomycorrhizal Boletales.</title>
        <authorList>
            <person name="Wu G."/>
            <person name="Miyauchi S."/>
            <person name="Morin E."/>
            <person name="Kuo A."/>
            <person name="Drula E."/>
            <person name="Varga T."/>
            <person name="Kohler A."/>
            <person name="Feng B."/>
            <person name="Cao Y."/>
            <person name="Lipzen A."/>
            <person name="Daum C."/>
            <person name="Hundley H."/>
            <person name="Pangilinan J."/>
            <person name="Johnson J."/>
            <person name="Barry K."/>
            <person name="LaButti K."/>
            <person name="Ng V."/>
            <person name="Ahrendt S."/>
            <person name="Min B."/>
            <person name="Choi I.G."/>
            <person name="Park H."/>
            <person name="Plett J.M."/>
            <person name="Magnuson J."/>
            <person name="Spatafora J.W."/>
            <person name="Nagy L.G."/>
            <person name="Henrissat B."/>
            <person name="Grigoriev I.V."/>
            <person name="Yang Z.L."/>
            <person name="Xu J."/>
            <person name="Martin F.M."/>
        </authorList>
    </citation>
    <scope>NUCLEOTIDE SEQUENCE</scope>
    <source>
        <strain evidence="1">KKN 215</strain>
    </source>
</reference>
<comment type="caution">
    <text evidence="1">The sequence shown here is derived from an EMBL/GenBank/DDBJ whole genome shotgun (WGS) entry which is preliminary data.</text>
</comment>
<dbReference type="InterPro" id="IPR051783">
    <property type="entry name" value="NAD(P)-dependent_oxidoreduct"/>
</dbReference>
<name>A0A8K0UJ76_9AGAR</name>
<sequence length="328" mass="35764">MVTSQQKILFIGATGYIGGSVFDEVLKHPQVSQFDITVYIRSEAKAKKLAALGLDLKLVLAGAKKAYAATKVPPVIIHTVHPSAHALHLELNAVFTAIVGDMARGEFTSVKVFDDAGDETVLENLPITVMHRDVDIPLAVAHEEGYVKTFVIVPPLVYGLPTGVLAKAGIQNRIPMGVSLVCDIAIARGALGLVGPGRNIWSLIEVHDLARLYITLLDAILEGKDLAGGKAYYAAVDGEVVWRDSQIKLAEILHEVGYLKSSQVDEYTQEEIAKWPFLTPLASNARMSDSRSRSLGWKPTHSSPRDFFESLRETVEIMAEQGNWQPSN</sequence>
<proteinExistence type="predicted"/>
<dbReference type="InterPro" id="IPR036291">
    <property type="entry name" value="NAD(P)-bd_dom_sf"/>
</dbReference>
<protein>
    <recommendedName>
        <fullName evidence="3">NmrA-like domain-containing protein</fullName>
    </recommendedName>
</protein>
<keyword evidence="2" id="KW-1185">Reference proteome</keyword>
<dbReference type="GO" id="GO:0004029">
    <property type="term" value="F:aldehyde dehydrogenase (NAD+) activity"/>
    <property type="evidence" value="ECO:0007669"/>
    <property type="project" value="TreeGrafter"/>
</dbReference>
<evidence type="ECO:0008006" key="3">
    <source>
        <dbReference type="Google" id="ProtNLM"/>
    </source>
</evidence>
<dbReference type="GO" id="GO:0005737">
    <property type="term" value="C:cytoplasm"/>
    <property type="evidence" value="ECO:0007669"/>
    <property type="project" value="TreeGrafter"/>
</dbReference>
<evidence type="ECO:0000313" key="2">
    <source>
        <dbReference type="Proteomes" id="UP000813824"/>
    </source>
</evidence>
<accession>A0A8K0UJ76</accession>
<organism evidence="1 2">
    <name type="scientific">Cristinia sonorae</name>
    <dbReference type="NCBI Taxonomy" id="1940300"/>
    <lineage>
        <taxon>Eukaryota</taxon>
        <taxon>Fungi</taxon>
        <taxon>Dikarya</taxon>
        <taxon>Basidiomycota</taxon>
        <taxon>Agaricomycotina</taxon>
        <taxon>Agaricomycetes</taxon>
        <taxon>Agaricomycetidae</taxon>
        <taxon>Agaricales</taxon>
        <taxon>Pleurotineae</taxon>
        <taxon>Stephanosporaceae</taxon>
        <taxon>Cristinia</taxon>
    </lineage>
</organism>
<dbReference type="Gene3D" id="3.40.50.720">
    <property type="entry name" value="NAD(P)-binding Rossmann-like Domain"/>
    <property type="match status" value="2"/>
</dbReference>
<evidence type="ECO:0000313" key="1">
    <source>
        <dbReference type="EMBL" id="KAH8094662.1"/>
    </source>
</evidence>
<gene>
    <name evidence="1" type="ORF">BXZ70DRAFT_1009955</name>
</gene>
<dbReference type="PANTHER" id="PTHR48079:SF6">
    <property type="entry name" value="NAD(P)-BINDING DOMAIN-CONTAINING PROTEIN-RELATED"/>
    <property type="match status" value="1"/>
</dbReference>